<organism evidence="15 16">
    <name type="scientific">Occultella aeris</name>
    <dbReference type="NCBI Taxonomy" id="2761496"/>
    <lineage>
        <taxon>Bacteria</taxon>
        <taxon>Bacillati</taxon>
        <taxon>Actinomycetota</taxon>
        <taxon>Actinomycetes</taxon>
        <taxon>Micrococcales</taxon>
        <taxon>Ruaniaceae</taxon>
        <taxon>Occultella</taxon>
    </lineage>
</organism>
<dbReference type="EC" id="2.1.1.193" evidence="3 12"/>
<dbReference type="PANTHER" id="PTHR30027">
    <property type="entry name" value="RIBOSOMAL RNA SMALL SUBUNIT METHYLTRANSFERASE E"/>
    <property type="match status" value="1"/>
</dbReference>
<evidence type="ECO:0000256" key="7">
    <source>
        <dbReference type="ARBA" id="ARBA00022603"/>
    </source>
</evidence>
<evidence type="ECO:0000256" key="11">
    <source>
        <dbReference type="ARBA" id="ARBA00047944"/>
    </source>
</evidence>
<keyword evidence="7 12" id="KW-0489">Methyltransferase</keyword>
<comment type="caution">
    <text evidence="15">The sequence shown here is derived from an EMBL/GenBank/DDBJ whole genome shotgun (WGS) entry which is preliminary data.</text>
</comment>
<sequence>MSAAVFLAPAGELDALTPGARYTLVGPEARHAATVRRLRAGEEIDLVDGVGVRVRGRVADVRGGSDAAVALEVSAVVREDEPVPAIVLVQALAKGSRDELAIEAGTEVGLDGVIPWQSERSVAQWRGDKAAKGRARWQQIVVAAAKQSRRARVPAVGELVVGAALLRRVEQAVADGGAVLVLHEGATVPVADAAIGAGAPEVLLVVGPEGGLSDAEIAALEEAGAQPVRLGPHVLRTSTAGPIAVAVLAQRLGRWDATAD</sequence>
<proteinExistence type="inferred from homology"/>
<dbReference type="NCBIfam" id="TIGR00046">
    <property type="entry name" value="RsmE family RNA methyltransferase"/>
    <property type="match status" value="1"/>
</dbReference>
<dbReference type="InterPro" id="IPR029028">
    <property type="entry name" value="Alpha/beta_knot_MTases"/>
</dbReference>
<dbReference type="SUPFAM" id="SSF88697">
    <property type="entry name" value="PUA domain-like"/>
    <property type="match status" value="1"/>
</dbReference>
<dbReference type="PANTHER" id="PTHR30027:SF3">
    <property type="entry name" value="16S RRNA (URACIL(1498)-N(3))-METHYLTRANSFERASE"/>
    <property type="match status" value="1"/>
</dbReference>
<gene>
    <name evidence="15" type="primary">rsmE</name>
    <name evidence="15" type="ORF">HALOF300_04458</name>
</gene>
<dbReference type="InterPro" id="IPR046886">
    <property type="entry name" value="RsmE_MTase_dom"/>
</dbReference>
<comment type="function">
    <text evidence="10 12">Specifically methylates the N3 position of the uracil ring of uridine 1498 (m3U1498) in 16S rRNA. Acts on the fully assembled 30S ribosomal subunit.</text>
</comment>
<evidence type="ECO:0000256" key="1">
    <source>
        <dbReference type="ARBA" id="ARBA00004496"/>
    </source>
</evidence>
<comment type="similarity">
    <text evidence="2 12">Belongs to the RNA methyltransferase RsmE family.</text>
</comment>
<dbReference type="Gene3D" id="3.40.1280.10">
    <property type="match status" value="1"/>
</dbReference>
<dbReference type="InterPro" id="IPR015947">
    <property type="entry name" value="PUA-like_sf"/>
</dbReference>
<evidence type="ECO:0000259" key="14">
    <source>
        <dbReference type="Pfam" id="PF20260"/>
    </source>
</evidence>
<dbReference type="GO" id="GO:0070042">
    <property type="term" value="F:rRNA (uridine-N3-)-methyltransferase activity"/>
    <property type="evidence" value="ECO:0007669"/>
    <property type="project" value="TreeGrafter"/>
</dbReference>
<accession>A0A7M4DQL7</accession>
<comment type="subcellular location">
    <subcellularLocation>
        <location evidence="1 12">Cytoplasm</location>
    </subcellularLocation>
</comment>
<evidence type="ECO:0000256" key="9">
    <source>
        <dbReference type="ARBA" id="ARBA00022691"/>
    </source>
</evidence>
<evidence type="ECO:0000313" key="16">
    <source>
        <dbReference type="Proteomes" id="UP000419743"/>
    </source>
</evidence>
<keyword evidence="16" id="KW-1185">Reference proteome</keyword>
<dbReference type="Pfam" id="PF04452">
    <property type="entry name" value="Methyltrans_RNA"/>
    <property type="match status" value="1"/>
</dbReference>
<feature type="domain" description="Ribosomal RNA small subunit methyltransferase E methyltransferase" evidence="13">
    <location>
        <begin position="81"/>
        <end position="248"/>
    </location>
</feature>
<dbReference type="NCBIfam" id="NF008693">
    <property type="entry name" value="PRK11713.2-3"/>
    <property type="match status" value="1"/>
</dbReference>
<evidence type="ECO:0000256" key="8">
    <source>
        <dbReference type="ARBA" id="ARBA00022679"/>
    </source>
</evidence>
<dbReference type="SUPFAM" id="SSF75217">
    <property type="entry name" value="alpha/beta knot"/>
    <property type="match status" value="1"/>
</dbReference>
<dbReference type="Proteomes" id="UP000419743">
    <property type="component" value="Unassembled WGS sequence"/>
</dbReference>
<dbReference type="GO" id="GO:0005737">
    <property type="term" value="C:cytoplasm"/>
    <property type="evidence" value="ECO:0007669"/>
    <property type="project" value="UniProtKB-SubCell"/>
</dbReference>
<reference evidence="15 16" key="1">
    <citation type="submission" date="2019-11" db="EMBL/GenBank/DDBJ databases">
        <authorList>
            <person name="Criscuolo A."/>
        </authorList>
    </citation>
    <scope>NUCLEOTIDE SEQUENCE [LARGE SCALE GENOMIC DNA]</scope>
    <source>
        <strain evidence="15">CIP111667</strain>
    </source>
</reference>
<dbReference type="InterPro" id="IPR006700">
    <property type="entry name" value="RsmE"/>
</dbReference>
<keyword evidence="6 12" id="KW-0698">rRNA processing</keyword>
<name>A0A7M4DQL7_9MICO</name>
<evidence type="ECO:0000256" key="4">
    <source>
        <dbReference type="ARBA" id="ARBA00013673"/>
    </source>
</evidence>
<protein>
    <recommendedName>
        <fullName evidence="4 12">Ribosomal RNA small subunit methyltransferase E</fullName>
        <ecNumber evidence="3 12">2.1.1.193</ecNumber>
    </recommendedName>
</protein>
<dbReference type="AlphaFoldDB" id="A0A7M4DQL7"/>
<dbReference type="EMBL" id="CACRYJ010000063">
    <property type="protein sequence ID" value="VZO39761.1"/>
    <property type="molecule type" value="Genomic_DNA"/>
</dbReference>
<evidence type="ECO:0000256" key="5">
    <source>
        <dbReference type="ARBA" id="ARBA00022490"/>
    </source>
</evidence>
<evidence type="ECO:0000259" key="13">
    <source>
        <dbReference type="Pfam" id="PF04452"/>
    </source>
</evidence>
<keyword evidence="5 12" id="KW-0963">Cytoplasm</keyword>
<evidence type="ECO:0000256" key="3">
    <source>
        <dbReference type="ARBA" id="ARBA00012328"/>
    </source>
</evidence>
<dbReference type="InterPro" id="IPR029026">
    <property type="entry name" value="tRNA_m1G_MTases_N"/>
</dbReference>
<evidence type="ECO:0000256" key="12">
    <source>
        <dbReference type="PIRNR" id="PIRNR015601"/>
    </source>
</evidence>
<keyword evidence="8 12" id="KW-0808">Transferase</keyword>
<evidence type="ECO:0000256" key="10">
    <source>
        <dbReference type="ARBA" id="ARBA00025699"/>
    </source>
</evidence>
<dbReference type="CDD" id="cd18084">
    <property type="entry name" value="RsmE-like"/>
    <property type="match status" value="1"/>
</dbReference>
<dbReference type="Pfam" id="PF20260">
    <property type="entry name" value="PUA_4"/>
    <property type="match status" value="1"/>
</dbReference>
<comment type="catalytic activity">
    <reaction evidence="11 12">
        <text>uridine(1498) in 16S rRNA + S-adenosyl-L-methionine = N(3)-methyluridine(1498) in 16S rRNA + S-adenosyl-L-homocysteine + H(+)</text>
        <dbReference type="Rhea" id="RHEA:42920"/>
        <dbReference type="Rhea" id="RHEA-COMP:10283"/>
        <dbReference type="Rhea" id="RHEA-COMP:10284"/>
        <dbReference type="ChEBI" id="CHEBI:15378"/>
        <dbReference type="ChEBI" id="CHEBI:57856"/>
        <dbReference type="ChEBI" id="CHEBI:59789"/>
        <dbReference type="ChEBI" id="CHEBI:65315"/>
        <dbReference type="ChEBI" id="CHEBI:74502"/>
        <dbReference type="EC" id="2.1.1.193"/>
    </reaction>
</comment>
<evidence type="ECO:0000256" key="6">
    <source>
        <dbReference type="ARBA" id="ARBA00022552"/>
    </source>
</evidence>
<keyword evidence="9 12" id="KW-0949">S-adenosyl-L-methionine</keyword>
<feature type="domain" description="Ribosomal RNA small subunit methyltransferase E PUA-like" evidence="14">
    <location>
        <begin position="26"/>
        <end position="61"/>
    </location>
</feature>
<dbReference type="Gene3D" id="2.40.240.20">
    <property type="entry name" value="Hypothetical PUA domain-like, domain 1"/>
    <property type="match status" value="1"/>
</dbReference>
<dbReference type="InterPro" id="IPR046887">
    <property type="entry name" value="RsmE_PUA-like"/>
</dbReference>
<dbReference type="GO" id="GO:0070475">
    <property type="term" value="P:rRNA base methylation"/>
    <property type="evidence" value="ECO:0007669"/>
    <property type="project" value="TreeGrafter"/>
</dbReference>
<evidence type="ECO:0000256" key="2">
    <source>
        <dbReference type="ARBA" id="ARBA00005528"/>
    </source>
</evidence>
<evidence type="ECO:0000313" key="15">
    <source>
        <dbReference type="EMBL" id="VZO39761.1"/>
    </source>
</evidence>
<dbReference type="PIRSF" id="PIRSF015601">
    <property type="entry name" value="MTase_slr0722"/>
    <property type="match status" value="1"/>
</dbReference>